<dbReference type="Proteomes" id="UP000789342">
    <property type="component" value="Unassembled WGS sequence"/>
</dbReference>
<accession>A0A9N9IN20</accession>
<reference evidence="1" key="1">
    <citation type="submission" date="2021-06" db="EMBL/GenBank/DDBJ databases">
        <authorList>
            <person name="Kallberg Y."/>
            <person name="Tangrot J."/>
            <person name="Rosling A."/>
        </authorList>
    </citation>
    <scope>NUCLEOTIDE SEQUENCE</scope>
    <source>
        <strain evidence="1">CL551</strain>
    </source>
</reference>
<evidence type="ECO:0000313" key="2">
    <source>
        <dbReference type="Proteomes" id="UP000789342"/>
    </source>
</evidence>
<dbReference type="OrthoDB" id="5516192at2759"/>
<organism evidence="1 2">
    <name type="scientific">Acaulospora morrowiae</name>
    <dbReference type="NCBI Taxonomy" id="94023"/>
    <lineage>
        <taxon>Eukaryota</taxon>
        <taxon>Fungi</taxon>
        <taxon>Fungi incertae sedis</taxon>
        <taxon>Mucoromycota</taxon>
        <taxon>Glomeromycotina</taxon>
        <taxon>Glomeromycetes</taxon>
        <taxon>Diversisporales</taxon>
        <taxon>Acaulosporaceae</taxon>
        <taxon>Acaulospora</taxon>
    </lineage>
</organism>
<proteinExistence type="predicted"/>
<sequence>MSSSDSDKQTHEVSQYQGPLTRLGIVTNKKLDIGDKPLPKPHRCYPHYKDIVNGLLSDPIEFINPFSIWLKCMRSEEG</sequence>
<dbReference type="EMBL" id="CAJVPV010030807">
    <property type="protein sequence ID" value="CAG8741553.1"/>
    <property type="molecule type" value="Genomic_DNA"/>
</dbReference>
<comment type="caution">
    <text evidence="1">The sequence shown here is derived from an EMBL/GenBank/DDBJ whole genome shotgun (WGS) entry which is preliminary data.</text>
</comment>
<name>A0A9N9IN20_9GLOM</name>
<gene>
    <name evidence="1" type="ORF">AMORRO_LOCUS14745</name>
</gene>
<feature type="non-terminal residue" evidence="1">
    <location>
        <position position="78"/>
    </location>
</feature>
<evidence type="ECO:0000313" key="1">
    <source>
        <dbReference type="EMBL" id="CAG8741553.1"/>
    </source>
</evidence>
<keyword evidence="2" id="KW-1185">Reference proteome</keyword>
<dbReference type="AlphaFoldDB" id="A0A9N9IN20"/>
<protein>
    <submittedName>
        <fullName evidence="1">7292_t:CDS:1</fullName>
    </submittedName>
</protein>